<dbReference type="Gene3D" id="2.130.10.120">
    <property type="entry name" value="Prolyl oligopeptidase, N-terminal domain"/>
    <property type="match status" value="1"/>
</dbReference>
<dbReference type="InterPro" id="IPR029058">
    <property type="entry name" value="AB_hydrolase_fold"/>
</dbReference>
<evidence type="ECO:0000256" key="3">
    <source>
        <dbReference type="ARBA" id="ARBA00022670"/>
    </source>
</evidence>
<keyword evidence="10" id="KW-1185">Reference proteome</keyword>
<evidence type="ECO:0000256" key="4">
    <source>
        <dbReference type="ARBA" id="ARBA00022801"/>
    </source>
</evidence>
<dbReference type="SUPFAM" id="SSF50993">
    <property type="entry name" value="Peptidase/esterase 'gauge' domain"/>
    <property type="match status" value="1"/>
</dbReference>
<dbReference type="InterPro" id="IPR023302">
    <property type="entry name" value="Pept_S9A_N"/>
</dbReference>
<dbReference type="Gene3D" id="3.40.50.1820">
    <property type="entry name" value="alpha/beta hydrolase"/>
    <property type="match status" value="1"/>
</dbReference>
<dbReference type="EC" id="3.4.21.26" evidence="2"/>
<dbReference type="InterPro" id="IPR001375">
    <property type="entry name" value="Peptidase_S9_cat"/>
</dbReference>
<reference evidence="9 10" key="1">
    <citation type="submission" date="2024-04" db="EMBL/GenBank/DDBJ databases">
        <title>Novel species of the genus Ideonella isolated from streams.</title>
        <authorList>
            <person name="Lu H."/>
        </authorList>
    </citation>
    <scope>NUCLEOTIDE SEQUENCE [LARGE SCALE GENOMIC DNA]</scope>
    <source>
        <strain evidence="9 10">DXS29W</strain>
    </source>
</reference>
<evidence type="ECO:0000313" key="10">
    <source>
        <dbReference type="Proteomes" id="UP001371218"/>
    </source>
</evidence>
<name>A0ABU9BZA3_9BURK</name>
<dbReference type="Pfam" id="PF02897">
    <property type="entry name" value="Peptidase_S9_N"/>
    <property type="match status" value="1"/>
</dbReference>
<dbReference type="Pfam" id="PF00326">
    <property type="entry name" value="Peptidase_S9"/>
    <property type="match status" value="1"/>
</dbReference>
<evidence type="ECO:0000313" key="9">
    <source>
        <dbReference type="EMBL" id="MEK8034439.1"/>
    </source>
</evidence>
<feature type="domain" description="Peptidase S9 prolyl oligopeptidase catalytic" evidence="7">
    <location>
        <begin position="510"/>
        <end position="717"/>
    </location>
</feature>
<evidence type="ECO:0000256" key="6">
    <source>
        <dbReference type="SAM" id="SignalP"/>
    </source>
</evidence>
<dbReference type="InterPro" id="IPR002470">
    <property type="entry name" value="Peptidase_S9A"/>
</dbReference>
<evidence type="ECO:0000256" key="1">
    <source>
        <dbReference type="ARBA" id="ARBA00001070"/>
    </source>
</evidence>
<sequence length="741" mass="78932">MPLRSIPLAAALIAASLSALAGPPPTPVRDVTQVLHGVTVHDPYRDLEDVKSAATQAWLKAQGDYAESMLATMPERQALTARVDALSRATGDAVRGVVRLPGERLFYLKREAGHAQYKLVTRVGLKGAEQVLVDPEELTKAKGVPHAINYFVPSWDGKRLAYGLSAGGSEDASLYVMEVATGRALGQPIPRVHESLVNWAPDNLHLTYNQIRDLPADAPPTETFLDSTVFVVRAGAPESEAQALFGPLVNKTLKLDRLDVAGVSFDASSRFMVARTTDTTVPEGKLFVAPVAALGKPNVPWRQISGFDDAVTDLQLQGDTLYLRTHKGAPRGRWVALNLAAGGGIERAKLAIDEPARGVLKGVMIGRQGLYAEVAEGFNTRVMHFPGQGRPGIDVAPGLKGSTFAIDDRSHVYGDIWLGTSTWTEPPKILRTAGPGQAVEDTGLMQRRVPPGTPELTVSEVMVPSHDGVQVPLAIIHRADLKRDEPHPTLLVGYGSYGLSIEAFFDPRGVAWLERGGVLAYANVRGSGAFGEAWHRAGFKATKPNTWKDGIASAKYLIDKGYATPKTMGIWGTSAGGIFVGRAVTEAPQLFTAAVFDVGMMDTIRSEESANGITNISEFGTVKDPAEFKALLEMSTYHQIQDGVAYPAVMLVHGLNDPRVDVWQSAKAGARLQAASSSGRPVLLRLDGQAGHGVGSTAQQQISKLGDIYAFLLWQFGQAVASGGASSGASTAPAVTTAARP</sequence>
<protein>
    <recommendedName>
        <fullName evidence="2">prolyl oligopeptidase</fullName>
        <ecNumber evidence="2">3.4.21.26</ecNumber>
    </recommendedName>
</protein>
<dbReference type="EMBL" id="JBBUTG010000028">
    <property type="protein sequence ID" value="MEK8034439.1"/>
    <property type="molecule type" value="Genomic_DNA"/>
</dbReference>
<keyword evidence="6" id="KW-0732">Signal</keyword>
<dbReference type="Proteomes" id="UP001371218">
    <property type="component" value="Unassembled WGS sequence"/>
</dbReference>
<dbReference type="PANTHER" id="PTHR42881">
    <property type="entry name" value="PROLYL ENDOPEPTIDASE"/>
    <property type="match status" value="1"/>
</dbReference>
<feature type="domain" description="Peptidase S9A N-terminal" evidence="8">
    <location>
        <begin position="28"/>
        <end position="394"/>
    </location>
</feature>
<dbReference type="InterPro" id="IPR051167">
    <property type="entry name" value="Prolyl_oligopep/macrocyclase"/>
</dbReference>
<evidence type="ECO:0000256" key="5">
    <source>
        <dbReference type="ARBA" id="ARBA00022825"/>
    </source>
</evidence>
<gene>
    <name evidence="9" type="ORF">AACH06_26725</name>
</gene>
<dbReference type="SUPFAM" id="SSF53474">
    <property type="entry name" value="alpha/beta-Hydrolases"/>
    <property type="match status" value="1"/>
</dbReference>
<dbReference type="RefSeq" id="WP_341428865.1">
    <property type="nucleotide sequence ID" value="NZ_JBBUTG010000028.1"/>
</dbReference>
<feature type="chain" id="PRO_5047378052" description="prolyl oligopeptidase" evidence="6">
    <location>
        <begin position="22"/>
        <end position="741"/>
    </location>
</feature>
<keyword evidence="5" id="KW-0720">Serine protease</keyword>
<evidence type="ECO:0000259" key="8">
    <source>
        <dbReference type="Pfam" id="PF02897"/>
    </source>
</evidence>
<dbReference type="PANTHER" id="PTHR42881:SF2">
    <property type="entry name" value="PROLYL ENDOPEPTIDASE"/>
    <property type="match status" value="1"/>
</dbReference>
<dbReference type="PRINTS" id="PR00862">
    <property type="entry name" value="PROLIGOPTASE"/>
</dbReference>
<evidence type="ECO:0000259" key="7">
    <source>
        <dbReference type="Pfam" id="PF00326"/>
    </source>
</evidence>
<feature type="signal peptide" evidence="6">
    <location>
        <begin position="1"/>
        <end position="21"/>
    </location>
</feature>
<evidence type="ECO:0000256" key="2">
    <source>
        <dbReference type="ARBA" id="ARBA00011897"/>
    </source>
</evidence>
<accession>A0ABU9BZA3</accession>
<comment type="catalytic activity">
    <reaction evidence="1">
        <text>Hydrolysis of Pro-|-Xaa &gt;&gt; Ala-|-Xaa in oligopeptides.</text>
        <dbReference type="EC" id="3.4.21.26"/>
    </reaction>
</comment>
<proteinExistence type="predicted"/>
<keyword evidence="4" id="KW-0378">Hydrolase</keyword>
<keyword evidence="3" id="KW-0645">Protease</keyword>
<organism evidence="9 10">
    <name type="scientific">Ideonella lacteola</name>
    <dbReference type="NCBI Taxonomy" id="2984193"/>
    <lineage>
        <taxon>Bacteria</taxon>
        <taxon>Pseudomonadati</taxon>
        <taxon>Pseudomonadota</taxon>
        <taxon>Betaproteobacteria</taxon>
        <taxon>Burkholderiales</taxon>
        <taxon>Sphaerotilaceae</taxon>
        <taxon>Ideonella</taxon>
    </lineage>
</organism>
<comment type="caution">
    <text evidence="9">The sequence shown here is derived from an EMBL/GenBank/DDBJ whole genome shotgun (WGS) entry which is preliminary data.</text>
</comment>